<comment type="caution">
    <text evidence="2">The sequence shown here is derived from an EMBL/GenBank/DDBJ whole genome shotgun (WGS) entry which is preliminary data.</text>
</comment>
<evidence type="ECO:0000313" key="3">
    <source>
        <dbReference type="Proteomes" id="UP000479710"/>
    </source>
</evidence>
<reference evidence="2 3" key="1">
    <citation type="submission" date="2019-11" db="EMBL/GenBank/DDBJ databases">
        <title>Whole genome sequence of Oryza granulata.</title>
        <authorList>
            <person name="Li W."/>
        </authorList>
    </citation>
    <scope>NUCLEOTIDE SEQUENCE [LARGE SCALE GENOMIC DNA]</scope>
    <source>
        <strain evidence="3">cv. Menghai</strain>
        <tissue evidence="2">Leaf</tissue>
    </source>
</reference>
<dbReference type="AlphaFoldDB" id="A0A6G1DWQ8"/>
<organism evidence="2 3">
    <name type="scientific">Oryza meyeriana var. granulata</name>
    <dbReference type="NCBI Taxonomy" id="110450"/>
    <lineage>
        <taxon>Eukaryota</taxon>
        <taxon>Viridiplantae</taxon>
        <taxon>Streptophyta</taxon>
        <taxon>Embryophyta</taxon>
        <taxon>Tracheophyta</taxon>
        <taxon>Spermatophyta</taxon>
        <taxon>Magnoliopsida</taxon>
        <taxon>Liliopsida</taxon>
        <taxon>Poales</taxon>
        <taxon>Poaceae</taxon>
        <taxon>BOP clade</taxon>
        <taxon>Oryzoideae</taxon>
        <taxon>Oryzeae</taxon>
        <taxon>Oryzinae</taxon>
        <taxon>Oryza</taxon>
        <taxon>Oryza meyeriana</taxon>
    </lineage>
</organism>
<sequence>MKSSDEGGHLQDLGGVSEKSGIQVHVEEELNSPAHILLQLRRRAERGTRSDSRGWNLRSRLASASGAEAGVWLGEEKKSGFSALLHPPRQSPSPAGELEQPICRRGGRRDLFA</sequence>
<name>A0A6G1DWQ8_9ORYZ</name>
<accession>A0A6G1DWQ8</accession>
<keyword evidence="3" id="KW-1185">Reference proteome</keyword>
<protein>
    <submittedName>
        <fullName evidence="2">Uncharacterized protein</fullName>
    </submittedName>
</protein>
<feature type="region of interest" description="Disordered" evidence="1">
    <location>
        <begin position="1"/>
        <end position="21"/>
    </location>
</feature>
<dbReference type="Proteomes" id="UP000479710">
    <property type="component" value="Unassembled WGS sequence"/>
</dbReference>
<gene>
    <name evidence="2" type="ORF">E2562_000712</name>
</gene>
<dbReference type="EMBL" id="SPHZ02000005">
    <property type="protein sequence ID" value="KAF0916103.1"/>
    <property type="molecule type" value="Genomic_DNA"/>
</dbReference>
<proteinExistence type="predicted"/>
<feature type="region of interest" description="Disordered" evidence="1">
    <location>
        <begin position="82"/>
        <end position="113"/>
    </location>
</feature>
<evidence type="ECO:0000313" key="2">
    <source>
        <dbReference type="EMBL" id="KAF0916103.1"/>
    </source>
</evidence>
<evidence type="ECO:0000256" key="1">
    <source>
        <dbReference type="SAM" id="MobiDB-lite"/>
    </source>
</evidence>